<dbReference type="Pfam" id="PF18114">
    <property type="entry name" value="Suv3_N"/>
    <property type="match status" value="1"/>
</dbReference>
<protein>
    <recommendedName>
        <fullName evidence="1">Suv3 N-terminal domain-containing protein</fullName>
    </recommendedName>
</protein>
<dbReference type="STRING" id="623744.A0A553NM75"/>
<evidence type="ECO:0000313" key="3">
    <source>
        <dbReference type="Proteomes" id="UP000316079"/>
    </source>
</evidence>
<dbReference type="InterPro" id="IPR041453">
    <property type="entry name" value="Suv3_N"/>
</dbReference>
<dbReference type="AlphaFoldDB" id="A0A553NM75"/>
<evidence type="ECO:0000259" key="1">
    <source>
        <dbReference type="Pfam" id="PF18114"/>
    </source>
</evidence>
<dbReference type="EMBL" id="SRMA01026841">
    <property type="protein sequence ID" value="TRY66541.1"/>
    <property type="molecule type" value="Genomic_DNA"/>
</dbReference>
<sequence>MSLNRCIYLLSRPHVRYRVCASRSLFAGSFINTPHATKGRTRESRRLLSSNSSKPVDTSLFIPLTIDAEEGDAVGAELTQALNKSELMKVLNTFYKRKEVQKLSSNAGLDGHIDDIFPYFIRHAKQIFPMLDCLDD</sequence>
<comment type="caution">
    <text evidence="2">The sequence shown here is derived from an EMBL/GenBank/DDBJ whole genome shotgun (WGS) entry which is preliminary data.</text>
</comment>
<name>A0A553NM75_9TELE</name>
<organism evidence="2 3">
    <name type="scientific">Danionella cerebrum</name>
    <dbReference type="NCBI Taxonomy" id="2873325"/>
    <lineage>
        <taxon>Eukaryota</taxon>
        <taxon>Metazoa</taxon>
        <taxon>Chordata</taxon>
        <taxon>Craniata</taxon>
        <taxon>Vertebrata</taxon>
        <taxon>Euteleostomi</taxon>
        <taxon>Actinopterygii</taxon>
        <taxon>Neopterygii</taxon>
        <taxon>Teleostei</taxon>
        <taxon>Ostariophysi</taxon>
        <taxon>Cypriniformes</taxon>
        <taxon>Danionidae</taxon>
        <taxon>Danioninae</taxon>
        <taxon>Danionella</taxon>
    </lineage>
</organism>
<reference evidence="2 3" key="1">
    <citation type="journal article" date="2019" name="Sci. Data">
        <title>Hybrid genome assembly and annotation of Danionella translucida.</title>
        <authorList>
            <person name="Kadobianskyi M."/>
            <person name="Schulze L."/>
            <person name="Schuelke M."/>
            <person name="Judkewitz B."/>
        </authorList>
    </citation>
    <scope>NUCLEOTIDE SEQUENCE [LARGE SCALE GENOMIC DNA]</scope>
    <source>
        <strain evidence="2 3">Bolton</strain>
    </source>
</reference>
<accession>A0A553NM75</accession>
<proteinExistence type="predicted"/>
<dbReference type="Gene3D" id="1.10.1740.140">
    <property type="match status" value="2"/>
</dbReference>
<dbReference type="Proteomes" id="UP000316079">
    <property type="component" value="Unassembled WGS sequence"/>
</dbReference>
<gene>
    <name evidence="2" type="ORF">DNTS_015920</name>
</gene>
<feature type="domain" description="Suv3 N-terminal" evidence="1">
    <location>
        <begin position="111"/>
        <end position="136"/>
    </location>
</feature>
<dbReference type="OrthoDB" id="6692397at2759"/>
<keyword evidence="3" id="KW-1185">Reference proteome</keyword>
<evidence type="ECO:0000313" key="2">
    <source>
        <dbReference type="EMBL" id="TRY66541.1"/>
    </source>
</evidence>